<sequence>MSAILGDRNARKRIILGTLGLGAAGGAIGLNVAILKNLQPIARHTATMAGNWSLCGLFFLTTREALLAEQREKNQAMNLRISQTRENDEMFSSALAGALTGGTLAFISRGRRQSVVSGAVFFGLVAVIGQFAFTKFNHRRQQIIIREMAAENKTKQQGGLAVEAADDEAESMSIIARVRRAVSVDPITLLPEWFPLRRIPSEEYREMLVLRREEVRFELRRLRSIIDDLDRREQNLMSRLQQD</sequence>
<gene>
    <name evidence="1" type="ORF">LPJ66_000393</name>
</gene>
<accession>A0ACC1IW76</accession>
<reference evidence="1" key="1">
    <citation type="submission" date="2022-07" db="EMBL/GenBank/DDBJ databases">
        <title>Phylogenomic reconstructions and comparative analyses of Kickxellomycotina fungi.</title>
        <authorList>
            <person name="Reynolds N.K."/>
            <person name="Stajich J.E."/>
            <person name="Barry K."/>
            <person name="Grigoriev I.V."/>
            <person name="Crous P."/>
            <person name="Smith M.E."/>
        </authorList>
    </citation>
    <scope>NUCLEOTIDE SEQUENCE</scope>
    <source>
        <strain evidence="1">Benny 63K</strain>
    </source>
</reference>
<comment type="caution">
    <text evidence="1">The sequence shown here is derived from an EMBL/GenBank/DDBJ whole genome shotgun (WGS) entry which is preliminary data.</text>
</comment>
<protein>
    <submittedName>
        <fullName evidence="1">Uncharacterized protein</fullName>
    </submittedName>
</protein>
<name>A0ACC1IW76_9FUNG</name>
<evidence type="ECO:0000313" key="1">
    <source>
        <dbReference type="EMBL" id="KAJ1901937.1"/>
    </source>
</evidence>
<proteinExistence type="predicted"/>
<dbReference type="EMBL" id="JANBPG010000010">
    <property type="protein sequence ID" value="KAJ1901937.1"/>
    <property type="molecule type" value="Genomic_DNA"/>
</dbReference>
<keyword evidence="2" id="KW-1185">Reference proteome</keyword>
<evidence type="ECO:0000313" key="2">
    <source>
        <dbReference type="Proteomes" id="UP001150581"/>
    </source>
</evidence>
<dbReference type="Proteomes" id="UP001150581">
    <property type="component" value="Unassembled WGS sequence"/>
</dbReference>
<organism evidence="1 2">
    <name type="scientific">Kickxella alabastrina</name>
    <dbReference type="NCBI Taxonomy" id="61397"/>
    <lineage>
        <taxon>Eukaryota</taxon>
        <taxon>Fungi</taxon>
        <taxon>Fungi incertae sedis</taxon>
        <taxon>Zoopagomycota</taxon>
        <taxon>Kickxellomycotina</taxon>
        <taxon>Kickxellomycetes</taxon>
        <taxon>Kickxellales</taxon>
        <taxon>Kickxellaceae</taxon>
        <taxon>Kickxella</taxon>
    </lineage>
</organism>